<keyword evidence="2" id="KW-1185">Reference proteome</keyword>
<dbReference type="EMBL" id="MU267635">
    <property type="protein sequence ID" value="KAH7913228.1"/>
    <property type="molecule type" value="Genomic_DNA"/>
</dbReference>
<proteinExistence type="predicted"/>
<protein>
    <submittedName>
        <fullName evidence="1">Cytochrome b5-like heme/steroid binding domain-containing protein</fullName>
    </submittedName>
</protein>
<gene>
    <name evidence="1" type="ORF">BJ138DRAFT_1099683</name>
</gene>
<organism evidence="1 2">
    <name type="scientific">Hygrophoropsis aurantiaca</name>
    <dbReference type="NCBI Taxonomy" id="72124"/>
    <lineage>
        <taxon>Eukaryota</taxon>
        <taxon>Fungi</taxon>
        <taxon>Dikarya</taxon>
        <taxon>Basidiomycota</taxon>
        <taxon>Agaricomycotina</taxon>
        <taxon>Agaricomycetes</taxon>
        <taxon>Agaricomycetidae</taxon>
        <taxon>Boletales</taxon>
        <taxon>Coniophorineae</taxon>
        <taxon>Hygrophoropsidaceae</taxon>
        <taxon>Hygrophoropsis</taxon>
    </lineage>
</organism>
<evidence type="ECO:0000313" key="1">
    <source>
        <dbReference type="EMBL" id="KAH7913228.1"/>
    </source>
</evidence>
<sequence length="236" mass="25136">MSYLRSWFSFDTAASGPAVPTTHSPSSSHTIPGALILDDEDDDGSDTAGEDDIPPAFPSLSSAQRAAPSSVPIIITDSTLMPPPPVPGLAARRPGVNQTSSSASLLAPMTTTRRPQKASRREKVALAPGFGPLDWASLKSSGQDLRNHAKGVDTLLRVPPSVLKLHNKREDAWTAINGKVYNITPYLPFHPGGDKELMRVAGRDGTKLFSLTHAWVNADFMLDACLVGFLVSEPTA</sequence>
<comment type="caution">
    <text evidence="1">The sequence shown here is derived from an EMBL/GenBank/DDBJ whole genome shotgun (WGS) entry which is preliminary data.</text>
</comment>
<reference evidence="1" key="1">
    <citation type="journal article" date="2021" name="New Phytol.">
        <title>Evolutionary innovations through gain and loss of genes in the ectomycorrhizal Boletales.</title>
        <authorList>
            <person name="Wu G."/>
            <person name="Miyauchi S."/>
            <person name="Morin E."/>
            <person name="Kuo A."/>
            <person name="Drula E."/>
            <person name="Varga T."/>
            <person name="Kohler A."/>
            <person name="Feng B."/>
            <person name="Cao Y."/>
            <person name="Lipzen A."/>
            <person name="Daum C."/>
            <person name="Hundley H."/>
            <person name="Pangilinan J."/>
            <person name="Johnson J."/>
            <person name="Barry K."/>
            <person name="LaButti K."/>
            <person name="Ng V."/>
            <person name="Ahrendt S."/>
            <person name="Min B."/>
            <person name="Choi I.G."/>
            <person name="Park H."/>
            <person name="Plett J.M."/>
            <person name="Magnuson J."/>
            <person name="Spatafora J.W."/>
            <person name="Nagy L.G."/>
            <person name="Henrissat B."/>
            <person name="Grigoriev I.V."/>
            <person name="Yang Z.L."/>
            <person name="Xu J."/>
            <person name="Martin F.M."/>
        </authorList>
    </citation>
    <scope>NUCLEOTIDE SEQUENCE</scope>
    <source>
        <strain evidence="1">ATCC 28755</strain>
    </source>
</reference>
<evidence type="ECO:0000313" key="2">
    <source>
        <dbReference type="Proteomes" id="UP000790377"/>
    </source>
</evidence>
<name>A0ACB8AKE9_9AGAM</name>
<accession>A0ACB8AKE9</accession>
<dbReference type="Proteomes" id="UP000790377">
    <property type="component" value="Unassembled WGS sequence"/>
</dbReference>